<gene>
    <name evidence="1" type="ORF">Anas_12451</name>
</gene>
<evidence type="ECO:0000313" key="2">
    <source>
        <dbReference type="Proteomes" id="UP000326759"/>
    </source>
</evidence>
<name>A0A5N5TET0_9CRUS</name>
<dbReference type="InterPro" id="IPR032675">
    <property type="entry name" value="LRR_dom_sf"/>
</dbReference>
<reference evidence="1 2" key="1">
    <citation type="journal article" date="2019" name="PLoS Biol.">
        <title>Sex chromosomes control vertical transmission of feminizing Wolbachia symbionts in an isopod.</title>
        <authorList>
            <person name="Becking T."/>
            <person name="Chebbi M.A."/>
            <person name="Giraud I."/>
            <person name="Moumen B."/>
            <person name="Laverre T."/>
            <person name="Caubet Y."/>
            <person name="Peccoud J."/>
            <person name="Gilbert C."/>
            <person name="Cordaux R."/>
        </authorList>
    </citation>
    <scope>NUCLEOTIDE SEQUENCE [LARGE SCALE GENOMIC DNA]</scope>
    <source>
        <strain evidence="1">ANa2</strain>
        <tissue evidence="1">Whole body excluding digestive tract and cuticle</tissue>
    </source>
</reference>
<protein>
    <submittedName>
        <fullName evidence="1">Uncharacterized protein</fullName>
    </submittedName>
</protein>
<keyword evidence="2" id="KW-1185">Reference proteome</keyword>
<dbReference type="SUPFAM" id="SSF52047">
    <property type="entry name" value="RNI-like"/>
    <property type="match status" value="1"/>
</dbReference>
<dbReference type="OrthoDB" id="6353903at2759"/>
<proteinExistence type="predicted"/>
<organism evidence="1 2">
    <name type="scientific">Armadillidium nasatum</name>
    <dbReference type="NCBI Taxonomy" id="96803"/>
    <lineage>
        <taxon>Eukaryota</taxon>
        <taxon>Metazoa</taxon>
        <taxon>Ecdysozoa</taxon>
        <taxon>Arthropoda</taxon>
        <taxon>Crustacea</taxon>
        <taxon>Multicrustacea</taxon>
        <taxon>Malacostraca</taxon>
        <taxon>Eumalacostraca</taxon>
        <taxon>Peracarida</taxon>
        <taxon>Isopoda</taxon>
        <taxon>Oniscidea</taxon>
        <taxon>Crinocheta</taxon>
        <taxon>Armadillidiidae</taxon>
        <taxon>Armadillidium</taxon>
    </lineage>
</organism>
<accession>A0A5N5TET0</accession>
<dbReference type="Proteomes" id="UP000326759">
    <property type="component" value="Unassembled WGS sequence"/>
</dbReference>
<sequence length="209" mass="24292">MRDTLTSLDLSISKSRSRSIQVDNISLRRFFGIIANDMKQLVELKLCNWEFCLQLKESGNDFESLLHSCKKLKKLQLESVNESIPEVTGSSKNENPSHLWCKSTFLHQLVSFTPNLEELSLCYYKVNHSNIDSDLAQKISQCIYRHLHNIPFRVKFFNISQDVDNIIYQTLKKPPYKVKRTDGPSLFKIYKVRSVLNIMKSINKLNDFG</sequence>
<comment type="caution">
    <text evidence="1">The sequence shown here is derived from an EMBL/GenBank/DDBJ whole genome shotgun (WGS) entry which is preliminary data.</text>
</comment>
<dbReference type="AlphaFoldDB" id="A0A5N5TET0"/>
<dbReference type="Gene3D" id="3.80.10.10">
    <property type="entry name" value="Ribonuclease Inhibitor"/>
    <property type="match status" value="1"/>
</dbReference>
<evidence type="ECO:0000313" key="1">
    <source>
        <dbReference type="EMBL" id="KAB7504588.1"/>
    </source>
</evidence>
<dbReference type="EMBL" id="SEYY01002798">
    <property type="protein sequence ID" value="KAB7504588.1"/>
    <property type="molecule type" value="Genomic_DNA"/>
</dbReference>